<comment type="catalytic activity">
    <reaction evidence="17">
        <text>L-seryl-[protein] + ATP = O-phospho-L-seryl-[protein] + ADP + H(+)</text>
        <dbReference type="Rhea" id="RHEA:17989"/>
        <dbReference type="Rhea" id="RHEA-COMP:9863"/>
        <dbReference type="Rhea" id="RHEA-COMP:11604"/>
        <dbReference type="ChEBI" id="CHEBI:15378"/>
        <dbReference type="ChEBI" id="CHEBI:29999"/>
        <dbReference type="ChEBI" id="CHEBI:30616"/>
        <dbReference type="ChEBI" id="CHEBI:83421"/>
        <dbReference type="ChEBI" id="CHEBI:456216"/>
        <dbReference type="EC" id="2.7.11.1"/>
    </reaction>
</comment>
<dbReference type="PANTHER" id="PTHR45631">
    <property type="entry name" value="OS07G0107800 PROTEIN-RELATED"/>
    <property type="match status" value="1"/>
</dbReference>
<evidence type="ECO:0000313" key="20">
    <source>
        <dbReference type="EMBL" id="EXB74615.1"/>
    </source>
</evidence>
<dbReference type="InterPro" id="IPR001611">
    <property type="entry name" value="Leu-rich_rpt"/>
</dbReference>
<organism evidence="20 21">
    <name type="scientific">Morus notabilis</name>
    <dbReference type="NCBI Taxonomy" id="981085"/>
    <lineage>
        <taxon>Eukaryota</taxon>
        <taxon>Viridiplantae</taxon>
        <taxon>Streptophyta</taxon>
        <taxon>Embryophyta</taxon>
        <taxon>Tracheophyta</taxon>
        <taxon>Spermatophyta</taxon>
        <taxon>Magnoliopsida</taxon>
        <taxon>eudicotyledons</taxon>
        <taxon>Gunneridae</taxon>
        <taxon>Pentapetalae</taxon>
        <taxon>rosids</taxon>
        <taxon>fabids</taxon>
        <taxon>Rosales</taxon>
        <taxon>Moraceae</taxon>
        <taxon>Moreae</taxon>
        <taxon>Morus</taxon>
    </lineage>
</organism>
<dbReference type="PRINTS" id="PR00019">
    <property type="entry name" value="LEURICHRPT"/>
</dbReference>
<comment type="catalytic activity">
    <reaction evidence="16">
        <text>L-threonyl-[protein] + ATP = O-phospho-L-threonyl-[protein] + ADP + H(+)</text>
        <dbReference type="Rhea" id="RHEA:46608"/>
        <dbReference type="Rhea" id="RHEA-COMP:11060"/>
        <dbReference type="Rhea" id="RHEA-COMP:11605"/>
        <dbReference type="ChEBI" id="CHEBI:15378"/>
        <dbReference type="ChEBI" id="CHEBI:30013"/>
        <dbReference type="ChEBI" id="CHEBI:30616"/>
        <dbReference type="ChEBI" id="CHEBI:61977"/>
        <dbReference type="ChEBI" id="CHEBI:456216"/>
        <dbReference type="EC" id="2.7.11.1"/>
    </reaction>
</comment>
<evidence type="ECO:0000256" key="6">
    <source>
        <dbReference type="ARBA" id="ARBA00022679"/>
    </source>
</evidence>
<evidence type="ECO:0000256" key="5">
    <source>
        <dbReference type="ARBA" id="ARBA00022614"/>
    </source>
</evidence>
<dbReference type="Gene3D" id="1.10.510.10">
    <property type="entry name" value="Transferase(Phosphotransferase) domain 1"/>
    <property type="match status" value="1"/>
</dbReference>
<dbReference type="GO" id="GO:0016020">
    <property type="term" value="C:membrane"/>
    <property type="evidence" value="ECO:0007669"/>
    <property type="project" value="UniProtKB-SubCell"/>
</dbReference>
<dbReference type="AlphaFoldDB" id="W9RH36"/>
<dbReference type="Gene3D" id="3.80.10.10">
    <property type="entry name" value="Ribonuclease Inhibitor"/>
    <property type="match status" value="1"/>
</dbReference>
<keyword evidence="11 20" id="KW-0418">Kinase</keyword>
<evidence type="ECO:0000256" key="12">
    <source>
        <dbReference type="ARBA" id="ARBA00022840"/>
    </source>
</evidence>
<keyword evidence="5" id="KW-0433">Leucine-rich repeat</keyword>
<dbReference type="CDD" id="cd14066">
    <property type="entry name" value="STKc_IRAK"/>
    <property type="match status" value="1"/>
</dbReference>
<keyword evidence="3" id="KW-0723">Serine/threonine-protein kinase</keyword>
<evidence type="ECO:0000256" key="13">
    <source>
        <dbReference type="ARBA" id="ARBA00022989"/>
    </source>
</evidence>
<dbReference type="PROSITE" id="PS00108">
    <property type="entry name" value="PROTEIN_KINASE_ST"/>
    <property type="match status" value="1"/>
</dbReference>
<dbReference type="Gene3D" id="3.30.200.20">
    <property type="entry name" value="Phosphorylase Kinase, domain 1"/>
    <property type="match status" value="2"/>
</dbReference>
<dbReference type="InterPro" id="IPR011009">
    <property type="entry name" value="Kinase-like_dom_sf"/>
</dbReference>
<dbReference type="Pfam" id="PF07714">
    <property type="entry name" value="PK_Tyr_Ser-Thr"/>
    <property type="match status" value="1"/>
</dbReference>
<feature type="transmembrane region" description="Helical" evidence="18">
    <location>
        <begin position="655"/>
        <end position="680"/>
    </location>
</feature>
<keyword evidence="14 18" id="KW-0472">Membrane</keyword>
<dbReference type="GO" id="GO:0005524">
    <property type="term" value="F:ATP binding"/>
    <property type="evidence" value="ECO:0007669"/>
    <property type="project" value="UniProtKB-KW"/>
</dbReference>
<reference evidence="21" key="1">
    <citation type="submission" date="2013-01" db="EMBL/GenBank/DDBJ databases">
        <title>Draft Genome Sequence of a Mulberry Tree, Morus notabilis C.K. Schneid.</title>
        <authorList>
            <person name="He N."/>
            <person name="Zhao S."/>
        </authorList>
    </citation>
    <scope>NUCLEOTIDE SEQUENCE</scope>
</reference>
<keyword evidence="10" id="KW-0547">Nucleotide-binding</keyword>
<evidence type="ECO:0000256" key="11">
    <source>
        <dbReference type="ARBA" id="ARBA00022777"/>
    </source>
</evidence>
<evidence type="ECO:0000256" key="15">
    <source>
        <dbReference type="ARBA" id="ARBA00023170"/>
    </source>
</evidence>
<evidence type="ECO:0000256" key="16">
    <source>
        <dbReference type="ARBA" id="ARBA00047899"/>
    </source>
</evidence>
<dbReference type="PANTHER" id="PTHR45631:SF202">
    <property type="entry name" value="SENESCENCE-INDUCED RECEPTOR-LIKE SERINE_THREONINE-PROTEIN KINASE"/>
    <property type="match status" value="1"/>
</dbReference>
<dbReference type="Gene3D" id="3.30.420.10">
    <property type="entry name" value="Ribonuclease H-like superfamily/Ribonuclease H"/>
    <property type="match status" value="1"/>
</dbReference>
<evidence type="ECO:0000256" key="14">
    <source>
        <dbReference type="ARBA" id="ARBA00023136"/>
    </source>
</evidence>
<keyword evidence="21" id="KW-1185">Reference proteome</keyword>
<keyword evidence="7 18" id="KW-0812">Transmembrane</keyword>
<dbReference type="InterPro" id="IPR000719">
    <property type="entry name" value="Prot_kinase_dom"/>
</dbReference>
<gene>
    <name evidence="20" type="ORF">L484_026312</name>
</gene>
<proteinExistence type="predicted"/>
<keyword evidence="6" id="KW-0808">Transferase</keyword>
<evidence type="ECO:0000256" key="3">
    <source>
        <dbReference type="ARBA" id="ARBA00022527"/>
    </source>
</evidence>
<dbReference type="Pfam" id="PF12819">
    <property type="entry name" value="Malectin_like"/>
    <property type="match status" value="1"/>
</dbReference>
<evidence type="ECO:0000256" key="1">
    <source>
        <dbReference type="ARBA" id="ARBA00004167"/>
    </source>
</evidence>
<dbReference type="Proteomes" id="UP000030645">
    <property type="component" value="Unassembled WGS sequence"/>
</dbReference>
<dbReference type="GO" id="GO:0004674">
    <property type="term" value="F:protein serine/threonine kinase activity"/>
    <property type="evidence" value="ECO:0007669"/>
    <property type="project" value="UniProtKB-KW"/>
</dbReference>
<evidence type="ECO:0000256" key="17">
    <source>
        <dbReference type="ARBA" id="ARBA00048679"/>
    </source>
</evidence>
<evidence type="ECO:0000256" key="8">
    <source>
        <dbReference type="ARBA" id="ARBA00022729"/>
    </source>
</evidence>
<dbReference type="SUPFAM" id="SSF52058">
    <property type="entry name" value="L domain-like"/>
    <property type="match status" value="1"/>
</dbReference>
<dbReference type="PROSITE" id="PS50011">
    <property type="entry name" value="PROTEIN_KINASE_DOM"/>
    <property type="match status" value="1"/>
</dbReference>
<dbReference type="GO" id="GO:0003676">
    <property type="term" value="F:nucleic acid binding"/>
    <property type="evidence" value="ECO:0007669"/>
    <property type="project" value="InterPro"/>
</dbReference>
<dbReference type="InterPro" id="IPR036397">
    <property type="entry name" value="RNaseH_sf"/>
</dbReference>
<evidence type="ECO:0000256" key="2">
    <source>
        <dbReference type="ARBA" id="ARBA00012513"/>
    </source>
</evidence>
<dbReference type="InterPro" id="IPR032675">
    <property type="entry name" value="LRR_dom_sf"/>
</dbReference>
<dbReference type="EMBL" id="KE344648">
    <property type="protein sequence ID" value="EXB74615.1"/>
    <property type="molecule type" value="Genomic_DNA"/>
</dbReference>
<dbReference type="InterPro" id="IPR001245">
    <property type="entry name" value="Ser-Thr/Tyr_kinase_cat_dom"/>
</dbReference>
<evidence type="ECO:0000259" key="19">
    <source>
        <dbReference type="PROSITE" id="PS50011"/>
    </source>
</evidence>
<dbReference type="SUPFAM" id="SSF56112">
    <property type="entry name" value="Protein kinase-like (PK-like)"/>
    <property type="match status" value="1"/>
</dbReference>
<evidence type="ECO:0000256" key="10">
    <source>
        <dbReference type="ARBA" id="ARBA00022741"/>
    </source>
</evidence>
<keyword evidence="4" id="KW-0597">Phosphoprotein</keyword>
<evidence type="ECO:0000256" key="9">
    <source>
        <dbReference type="ARBA" id="ARBA00022737"/>
    </source>
</evidence>
<evidence type="ECO:0000256" key="4">
    <source>
        <dbReference type="ARBA" id="ARBA00022553"/>
    </source>
</evidence>
<evidence type="ECO:0000313" key="21">
    <source>
        <dbReference type="Proteomes" id="UP000030645"/>
    </source>
</evidence>
<keyword evidence="15 20" id="KW-0675">Receptor</keyword>
<dbReference type="FunFam" id="3.80.10.10:FF:000129">
    <property type="entry name" value="Leucine-rich repeat receptor-like kinase"/>
    <property type="match status" value="1"/>
</dbReference>
<dbReference type="SMART" id="SM00220">
    <property type="entry name" value="S_TKc"/>
    <property type="match status" value="1"/>
</dbReference>
<dbReference type="eggNOG" id="KOG0017">
    <property type="taxonomic scope" value="Eukaryota"/>
</dbReference>
<dbReference type="STRING" id="981085.W9RH36"/>
<feature type="domain" description="Protein kinase" evidence="19">
    <location>
        <begin position="721"/>
        <end position="978"/>
    </location>
</feature>
<name>W9RH36_9ROSA</name>
<protein>
    <recommendedName>
        <fullName evidence="2">non-specific serine/threonine protein kinase</fullName>
        <ecNumber evidence="2">2.7.11.1</ecNumber>
    </recommendedName>
</protein>
<keyword evidence="9" id="KW-0677">Repeat</keyword>
<keyword evidence="12" id="KW-0067">ATP-binding</keyword>
<accession>W9RH36</accession>
<dbReference type="EC" id="2.7.11.1" evidence="2"/>
<dbReference type="FunFam" id="1.10.510.10:FF:000146">
    <property type="entry name" value="LRR receptor-like serine/threonine-protein kinase IOS1"/>
    <property type="match status" value="1"/>
</dbReference>
<dbReference type="InterPro" id="IPR008271">
    <property type="entry name" value="Ser/Thr_kinase_AS"/>
</dbReference>
<keyword evidence="8" id="KW-0732">Signal</keyword>
<comment type="subcellular location">
    <subcellularLocation>
        <location evidence="1">Membrane</location>
        <topology evidence="1">Single-pass membrane protein</topology>
    </subcellularLocation>
</comment>
<dbReference type="InterPro" id="IPR024788">
    <property type="entry name" value="Malectin-like_Carb-bd_dom"/>
</dbReference>
<evidence type="ECO:0000256" key="7">
    <source>
        <dbReference type="ARBA" id="ARBA00022692"/>
    </source>
</evidence>
<keyword evidence="13 18" id="KW-1133">Transmembrane helix</keyword>
<evidence type="ECO:0000256" key="18">
    <source>
        <dbReference type="SAM" id="Phobius"/>
    </source>
</evidence>
<sequence length="1013" mass="114270">MLRACVMDFKGAWNKKLSLIEFSYNNSYQASIGMPPYEALYGRKCRSPIHWYETREKQLHKTEFIQEAVESIQKIHKRMKTAQDRQKSYANKRRRPLEFNEDDEVFLKIAPMKSVMRFGKKGKLSPRKLGLGTSSLKLVVGHAERMQQWSVGKWVVDASRVLETLLNIMYFISLDCGRPDNSSYSEKSTTINYISDAAFIDTGVSKTILPKYRANLQQQITYLRSFPEGIRNCYKISVEKGTKYLIRTTFFYGDYDGQNKTPRFDLHIGANFWDAVKFDSVSSGVVKEIIHTPPRNYVHVCLVNTGFGTPFIQALELRPLKNTTYMIGDSHALSLFARFDPGSTTNSSYRYPYDGYDRIWIPFYDNAWTELTSSLTVDPETHIDYWPPSIVMSTAATPKDESGNSIEFHIEPPNESDRYYLYIHFAELRRLESDDYRAFNINVNGRLLYGPVVPDYLSSTTIYSTKPITGESNYSFSIDKLENSTLPPILNAIEFYTLLDFSLSETQQDDVEAITSIKSTYGVERNWDGDPCVPIGYLWSGLNCTNDVFDPPRIMSLDLSSRGLTGNITEHISKLSMLESLDLSNNSLTGSVPEFLSSLQYLKVLNLGRNKLTGSIPTKLIERSRSGSLSLSYEDNLDLCASSPCKKKKKSNNNILIPIAASVGGLVILISIAATILVTLRKKKKPGVTVNAESNVINWNDSILESRKRQFTYAEIIKMTNNFERILGKGGFGTVYHGCLDDNSTQVKLLMRVHHRNLTSLIGHCNEGTNMALIYEYMANGNLDSHLSGASNGKVLGWEGRLKISIDAAQGLEYLHNGCKPPIVHRDVKTTNILLTENFQAKLADFGLSKSFPTDDGTHMSTIVAGTPGYLDPEYYMTNRLNEKSDVYSFGIVLLEMITSRPAIRRTHDHDERTHISQWVSFMLANGDIKSIVDPRLNGDFEVNSVWKAVEISMACVSVSSTKRPTMTQVVTELNESLAIELARRNNSRLTDSTNSTDILSINMTTELSPMAR</sequence>
<dbReference type="Pfam" id="PF00560">
    <property type="entry name" value="LRR_1"/>
    <property type="match status" value="1"/>
</dbReference>